<accession>A0A8J3F0M8</accession>
<organism evidence="2 3">
    <name type="scientific">Oxalicibacterium faecigallinarum</name>
    <dbReference type="NCBI Taxonomy" id="573741"/>
    <lineage>
        <taxon>Bacteria</taxon>
        <taxon>Pseudomonadati</taxon>
        <taxon>Pseudomonadota</taxon>
        <taxon>Betaproteobacteria</taxon>
        <taxon>Burkholderiales</taxon>
        <taxon>Oxalobacteraceae</taxon>
        <taxon>Oxalicibacterium</taxon>
    </lineage>
</organism>
<keyword evidence="2" id="KW-0132">Cell division</keyword>
<dbReference type="RefSeq" id="WP_188379640.1">
    <property type="nucleotide sequence ID" value="NZ_BMDI01000001.1"/>
</dbReference>
<keyword evidence="1" id="KW-0732">Signal</keyword>
<protein>
    <submittedName>
        <fullName evidence="2">Cell division protein FtsQ</fullName>
    </submittedName>
</protein>
<keyword evidence="3" id="KW-1185">Reference proteome</keyword>
<dbReference type="AlphaFoldDB" id="A0A8J3F0M8"/>
<evidence type="ECO:0000313" key="2">
    <source>
        <dbReference type="EMBL" id="GGI16522.1"/>
    </source>
</evidence>
<evidence type="ECO:0000256" key="1">
    <source>
        <dbReference type="SAM" id="SignalP"/>
    </source>
</evidence>
<reference evidence="3" key="1">
    <citation type="journal article" date="2019" name="Int. J. Syst. Evol. Microbiol.">
        <title>The Global Catalogue of Microorganisms (GCM) 10K type strain sequencing project: providing services to taxonomists for standard genome sequencing and annotation.</title>
        <authorList>
            <consortium name="The Broad Institute Genomics Platform"/>
            <consortium name="The Broad Institute Genome Sequencing Center for Infectious Disease"/>
            <person name="Wu L."/>
            <person name="Ma J."/>
        </authorList>
    </citation>
    <scope>NUCLEOTIDE SEQUENCE [LARGE SCALE GENOMIC DNA]</scope>
    <source>
        <strain evidence="3">CCM 2767</strain>
    </source>
</reference>
<dbReference type="GO" id="GO:0051301">
    <property type="term" value="P:cell division"/>
    <property type="evidence" value="ECO:0007669"/>
    <property type="project" value="UniProtKB-KW"/>
</dbReference>
<keyword evidence="2" id="KW-0131">Cell cycle</keyword>
<gene>
    <name evidence="2" type="primary">wssG</name>
    <name evidence="2" type="ORF">GCM10008066_04380</name>
</gene>
<sequence length="223" mass="23345">MKLAKALAGVAALMSTLNVMAADIPLYPTGPAEDAAFIRFVNGGTDQLQVIAQRGQPPLKLEASKPASLFFPVSASSTIKGTLASGQQRLALEVKAQPGEFATVFALPDGKKGLKQITVRDMPDDFNSLKASLGFFNLDGHCANATLRPAGRTADLFKNVAEGTLQRRSINPVKLSVQLVCANANAGPALDLGELKAGERYSVFALPSANGPKLLSATDSLSH</sequence>
<dbReference type="Proteomes" id="UP000642180">
    <property type="component" value="Unassembled WGS sequence"/>
</dbReference>
<evidence type="ECO:0000313" key="3">
    <source>
        <dbReference type="Proteomes" id="UP000642180"/>
    </source>
</evidence>
<proteinExistence type="predicted"/>
<comment type="caution">
    <text evidence="2">The sequence shown here is derived from an EMBL/GenBank/DDBJ whole genome shotgun (WGS) entry which is preliminary data.</text>
</comment>
<name>A0A8J3F0M8_9BURK</name>
<feature type="signal peptide" evidence="1">
    <location>
        <begin position="1"/>
        <end position="21"/>
    </location>
</feature>
<feature type="chain" id="PRO_5035311792" evidence="1">
    <location>
        <begin position="22"/>
        <end position="223"/>
    </location>
</feature>
<dbReference type="EMBL" id="BMDI01000001">
    <property type="protein sequence ID" value="GGI16522.1"/>
    <property type="molecule type" value="Genomic_DNA"/>
</dbReference>